<dbReference type="RefSeq" id="WP_276109696.1">
    <property type="nucleotide sequence ID" value="NZ_JARJBB010000007.1"/>
</dbReference>
<reference evidence="1 2" key="1">
    <citation type="submission" date="2023-03" db="EMBL/GenBank/DDBJ databases">
        <title>Draft genome sequence of Streptomyces sp. K1PA1 isolated from peat swamp forest in Thailand.</title>
        <authorList>
            <person name="Klaysubun C."/>
            <person name="Duangmal K."/>
        </authorList>
    </citation>
    <scope>NUCLEOTIDE SEQUENCE [LARGE SCALE GENOMIC DNA]</scope>
    <source>
        <strain evidence="1 2">K1PA1</strain>
    </source>
</reference>
<sequence>MRPATIQSILDELKPKCTQTDEQMVPIATAMVRLLQEHGVNDESEYSALIHLNQSIPAGTPKMDCQSIAADYVTLREGANT</sequence>
<dbReference type="Proteomes" id="UP001221150">
    <property type="component" value="Unassembled WGS sequence"/>
</dbReference>
<accession>A0ABT6A683</accession>
<dbReference type="EMBL" id="JARJBB010000007">
    <property type="protein sequence ID" value="MDF3300144.1"/>
    <property type="molecule type" value="Genomic_DNA"/>
</dbReference>
<keyword evidence="2" id="KW-1185">Reference proteome</keyword>
<evidence type="ECO:0000313" key="1">
    <source>
        <dbReference type="EMBL" id="MDF3300144.1"/>
    </source>
</evidence>
<evidence type="ECO:0000313" key="2">
    <source>
        <dbReference type="Proteomes" id="UP001221150"/>
    </source>
</evidence>
<gene>
    <name evidence="1" type="ORF">P3H78_16230</name>
</gene>
<name>A0ABT6A683_9ACTN</name>
<organism evidence="1 2">
    <name type="scientific">Streptomyces tropicalis</name>
    <dbReference type="NCBI Taxonomy" id="3034234"/>
    <lineage>
        <taxon>Bacteria</taxon>
        <taxon>Bacillati</taxon>
        <taxon>Actinomycetota</taxon>
        <taxon>Actinomycetes</taxon>
        <taxon>Kitasatosporales</taxon>
        <taxon>Streptomycetaceae</taxon>
        <taxon>Streptomyces</taxon>
    </lineage>
</organism>
<comment type="caution">
    <text evidence="1">The sequence shown here is derived from an EMBL/GenBank/DDBJ whole genome shotgun (WGS) entry which is preliminary data.</text>
</comment>
<proteinExistence type="predicted"/>
<protein>
    <submittedName>
        <fullName evidence="1">Uncharacterized protein</fullName>
    </submittedName>
</protein>